<feature type="transmembrane region" description="Helical" evidence="1">
    <location>
        <begin position="324"/>
        <end position="344"/>
    </location>
</feature>
<accession>A0A5M7C4H8</accession>
<feature type="transmembrane region" description="Helical" evidence="1">
    <location>
        <begin position="163"/>
        <end position="181"/>
    </location>
</feature>
<dbReference type="Proteomes" id="UP000323946">
    <property type="component" value="Unassembled WGS sequence"/>
</dbReference>
<feature type="transmembrane region" description="Helical" evidence="1">
    <location>
        <begin position="6"/>
        <end position="25"/>
    </location>
</feature>
<organism evidence="2 3">
    <name type="scientific">Saccharopolyspora hirsuta</name>
    <dbReference type="NCBI Taxonomy" id="1837"/>
    <lineage>
        <taxon>Bacteria</taxon>
        <taxon>Bacillati</taxon>
        <taxon>Actinomycetota</taxon>
        <taxon>Actinomycetes</taxon>
        <taxon>Pseudonocardiales</taxon>
        <taxon>Pseudonocardiaceae</taxon>
        <taxon>Saccharopolyspora</taxon>
    </lineage>
</organism>
<keyword evidence="3" id="KW-1185">Reference proteome</keyword>
<feature type="transmembrane region" description="Helical" evidence="1">
    <location>
        <begin position="64"/>
        <end position="82"/>
    </location>
</feature>
<keyword evidence="1" id="KW-0472">Membrane</keyword>
<dbReference type="PANTHER" id="PTHR36178:SF1">
    <property type="entry name" value="SODIUM_GLUTAMATE SYMPORTER"/>
    <property type="match status" value="1"/>
</dbReference>
<keyword evidence="1" id="KW-0812">Transmembrane</keyword>
<gene>
    <name evidence="2" type="ORF">F1721_10350</name>
</gene>
<feature type="transmembrane region" description="Helical" evidence="1">
    <location>
        <begin position="256"/>
        <end position="279"/>
    </location>
</feature>
<dbReference type="GO" id="GO:0016020">
    <property type="term" value="C:membrane"/>
    <property type="evidence" value="ECO:0007669"/>
    <property type="project" value="InterPro"/>
</dbReference>
<evidence type="ECO:0000313" key="2">
    <source>
        <dbReference type="EMBL" id="KAA5835178.1"/>
    </source>
</evidence>
<feature type="transmembrane region" description="Helical" evidence="1">
    <location>
        <begin position="356"/>
        <end position="376"/>
    </location>
</feature>
<comment type="caution">
    <text evidence="2">The sequence shown here is derived from an EMBL/GenBank/DDBJ whole genome shotgun (WGS) entry which is preliminary data.</text>
</comment>
<feature type="transmembrane region" description="Helical" evidence="1">
    <location>
        <begin position="232"/>
        <end position="249"/>
    </location>
</feature>
<dbReference type="GO" id="GO:0015813">
    <property type="term" value="P:L-glutamate transmembrane transport"/>
    <property type="evidence" value="ECO:0007669"/>
    <property type="project" value="InterPro"/>
</dbReference>
<dbReference type="EMBL" id="VWPH01000004">
    <property type="protein sequence ID" value="KAA5835178.1"/>
    <property type="molecule type" value="Genomic_DNA"/>
</dbReference>
<proteinExistence type="predicted"/>
<sequence>MDYSAWSLLVDAGLIGLLLVIGAVLRATVRPLQTLMVPASVLAGVLGLALGPEGLGLLPFSDQLGAYSSVLIVVVFACLSLTDDVDLRRLGRSVAGFASYGVLFYAAQVVVGVVLGLLVLGPLFGTHDGFGLLLFAGWAGGFGSAAAMGAVFGDGGWTEAQSLAFTSATVGLLVGIVGGIIQAKIGAKRGHAKEFDGLSALPEHLRTGVLRADDERPVIGTHTFSSGSIESLGFQAAIVLMISAAAYGVNTLLGEVFPAVSFPLFSIAFVVGLVLRGLLSATRTRRFVDPESLKSISGSATDVLVVCGIASIVPSFVAGHWLPLLVLFAVGLALCLLLGIVVAPRMLGDAWFEKQIFTWGWATGSVSTGLALLRIIDPRLRSRTLEDFAIAYLPLLPVEVTAVTFTPVLALAGAGWAIAGIWGGIAVLALAVPFLLVRRPTRTESRTAEPTG</sequence>
<dbReference type="InterPro" id="IPR004445">
    <property type="entry name" value="GltS"/>
</dbReference>
<dbReference type="GO" id="GO:0015501">
    <property type="term" value="F:glutamate:sodium symporter activity"/>
    <property type="evidence" value="ECO:0007669"/>
    <property type="project" value="InterPro"/>
</dbReference>
<feature type="transmembrane region" description="Helical" evidence="1">
    <location>
        <begin position="416"/>
        <end position="437"/>
    </location>
</feature>
<feature type="transmembrane region" description="Helical" evidence="1">
    <location>
        <begin position="130"/>
        <end position="151"/>
    </location>
</feature>
<evidence type="ECO:0000256" key="1">
    <source>
        <dbReference type="SAM" id="Phobius"/>
    </source>
</evidence>
<dbReference type="PANTHER" id="PTHR36178">
    <property type="entry name" value="SLR0625 PROTEIN"/>
    <property type="match status" value="1"/>
</dbReference>
<reference evidence="2 3" key="1">
    <citation type="submission" date="2019-09" db="EMBL/GenBank/DDBJ databases">
        <title>Draft genome sequence of the thermophilic Saccharopolyspora hirsuta VKM Ac-666T.</title>
        <authorList>
            <person name="Lobastova T.G."/>
            <person name="Fokina V."/>
            <person name="Bragin E.Y."/>
            <person name="Shtratnikova V.Y."/>
            <person name="Starodumova I.P."/>
            <person name="Tarlachkov S.V."/>
            <person name="Donova M.V."/>
        </authorList>
    </citation>
    <scope>NUCLEOTIDE SEQUENCE [LARGE SCALE GENOMIC DNA]</scope>
    <source>
        <strain evidence="2 3">VKM Ac-666</strain>
    </source>
</reference>
<keyword evidence="1" id="KW-1133">Transmembrane helix</keyword>
<evidence type="ECO:0000313" key="3">
    <source>
        <dbReference type="Proteomes" id="UP000323946"/>
    </source>
</evidence>
<dbReference type="RefSeq" id="WP_150066374.1">
    <property type="nucleotide sequence ID" value="NZ_JBEPDJ010000002.1"/>
</dbReference>
<protein>
    <submittedName>
        <fullName evidence="2">Sodium:glutamate symporter</fullName>
    </submittedName>
</protein>
<feature type="transmembrane region" description="Helical" evidence="1">
    <location>
        <begin position="388"/>
        <end position="410"/>
    </location>
</feature>
<name>A0A5M7C4H8_SACHI</name>
<feature type="transmembrane region" description="Helical" evidence="1">
    <location>
        <begin position="32"/>
        <end position="52"/>
    </location>
</feature>
<dbReference type="AlphaFoldDB" id="A0A5M7C4H8"/>
<feature type="transmembrane region" description="Helical" evidence="1">
    <location>
        <begin position="102"/>
        <end position="124"/>
    </location>
</feature>
<dbReference type="OrthoDB" id="9801557at2"/>